<feature type="compositionally biased region" description="Low complexity" evidence="8">
    <location>
        <begin position="717"/>
        <end position="728"/>
    </location>
</feature>
<dbReference type="EMBL" id="QWGB01000007">
    <property type="protein sequence ID" value="RIJ22357.1"/>
    <property type="molecule type" value="Genomic_DNA"/>
</dbReference>
<dbReference type="GO" id="GO:0008859">
    <property type="term" value="F:exoribonuclease II activity"/>
    <property type="evidence" value="ECO:0007669"/>
    <property type="project" value="UniProtKB-UniRule"/>
</dbReference>
<dbReference type="SMART" id="SM00955">
    <property type="entry name" value="RNB"/>
    <property type="match status" value="1"/>
</dbReference>
<dbReference type="InterPro" id="IPR004476">
    <property type="entry name" value="RNase_II/RNase_R"/>
</dbReference>
<comment type="similarity">
    <text evidence="7">Belongs to the RNR ribonuclease family. RNase R subfamily.</text>
</comment>
<dbReference type="SUPFAM" id="SSF50249">
    <property type="entry name" value="Nucleic acid-binding proteins"/>
    <property type="match status" value="3"/>
</dbReference>
<dbReference type="AlphaFoldDB" id="A0A399QXX2"/>
<dbReference type="Gene3D" id="2.40.50.140">
    <property type="entry name" value="Nucleic acid-binding proteins"/>
    <property type="match status" value="1"/>
</dbReference>
<dbReference type="InterPro" id="IPR022966">
    <property type="entry name" value="RNase_II/R_CS"/>
</dbReference>
<dbReference type="EC" id="3.1.13.1" evidence="7"/>
<feature type="domain" description="S1 motif" evidence="9">
    <location>
        <begin position="622"/>
        <end position="703"/>
    </location>
</feature>
<dbReference type="NCBIfam" id="TIGR00358">
    <property type="entry name" value="3_prime_RNase"/>
    <property type="match status" value="1"/>
</dbReference>
<dbReference type="Pfam" id="PF00575">
    <property type="entry name" value="S1"/>
    <property type="match status" value="1"/>
</dbReference>
<dbReference type="GO" id="GO:0005829">
    <property type="term" value="C:cytosol"/>
    <property type="evidence" value="ECO:0007669"/>
    <property type="project" value="TreeGrafter"/>
</dbReference>
<evidence type="ECO:0000256" key="7">
    <source>
        <dbReference type="HAMAP-Rule" id="MF_01895"/>
    </source>
</evidence>
<evidence type="ECO:0000256" key="6">
    <source>
        <dbReference type="ARBA" id="ARBA00022884"/>
    </source>
</evidence>
<keyword evidence="3 7" id="KW-0540">Nuclease</keyword>
<evidence type="ECO:0000313" key="11">
    <source>
        <dbReference type="Proteomes" id="UP000265431"/>
    </source>
</evidence>
<dbReference type="NCBIfam" id="TIGR02063">
    <property type="entry name" value="RNase_R"/>
    <property type="match status" value="1"/>
</dbReference>
<evidence type="ECO:0000256" key="3">
    <source>
        <dbReference type="ARBA" id="ARBA00022722"/>
    </source>
</evidence>
<keyword evidence="11" id="KW-1185">Reference proteome</keyword>
<evidence type="ECO:0000256" key="1">
    <source>
        <dbReference type="ARBA" id="ARBA00001849"/>
    </source>
</evidence>
<keyword evidence="5 7" id="KW-0269">Exonuclease</keyword>
<feature type="compositionally biased region" description="Basic residues" evidence="8">
    <location>
        <begin position="729"/>
        <end position="742"/>
    </location>
</feature>
<dbReference type="InterPro" id="IPR012340">
    <property type="entry name" value="NA-bd_OB-fold"/>
</dbReference>
<gene>
    <name evidence="7 10" type="primary">rnr</name>
    <name evidence="10" type="ORF">D1224_11735</name>
</gene>
<dbReference type="Pfam" id="PF00773">
    <property type="entry name" value="RNB"/>
    <property type="match status" value="1"/>
</dbReference>
<dbReference type="GO" id="GO:0003723">
    <property type="term" value="F:RNA binding"/>
    <property type="evidence" value="ECO:0007669"/>
    <property type="project" value="UniProtKB-UniRule"/>
</dbReference>
<dbReference type="GO" id="GO:0006402">
    <property type="term" value="P:mRNA catabolic process"/>
    <property type="evidence" value="ECO:0007669"/>
    <property type="project" value="TreeGrafter"/>
</dbReference>
<dbReference type="PROSITE" id="PS50126">
    <property type="entry name" value="S1"/>
    <property type="match status" value="1"/>
</dbReference>
<dbReference type="RefSeq" id="WP_119380275.1">
    <property type="nucleotide sequence ID" value="NZ_QWGB01000007.1"/>
</dbReference>
<dbReference type="Proteomes" id="UP000265431">
    <property type="component" value="Unassembled WGS sequence"/>
</dbReference>
<feature type="region of interest" description="Disordered" evidence="8">
    <location>
        <begin position="701"/>
        <end position="755"/>
    </location>
</feature>
<proteinExistence type="inferred from homology"/>
<dbReference type="HAMAP" id="MF_01895">
    <property type="entry name" value="RNase_R"/>
    <property type="match status" value="1"/>
</dbReference>
<evidence type="ECO:0000256" key="2">
    <source>
        <dbReference type="ARBA" id="ARBA00022490"/>
    </source>
</evidence>
<name>A0A399QXX2_9PROT</name>
<evidence type="ECO:0000256" key="4">
    <source>
        <dbReference type="ARBA" id="ARBA00022801"/>
    </source>
</evidence>
<keyword evidence="2 7" id="KW-0963">Cytoplasm</keyword>
<dbReference type="InterPro" id="IPR040476">
    <property type="entry name" value="CSD2"/>
</dbReference>
<keyword evidence="4 7" id="KW-0378">Hydrolase</keyword>
<evidence type="ECO:0000256" key="5">
    <source>
        <dbReference type="ARBA" id="ARBA00022839"/>
    </source>
</evidence>
<dbReference type="InterPro" id="IPR003029">
    <property type="entry name" value="S1_domain"/>
</dbReference>
<keyword evidence="6 7" id="KW-0694">RNA-binding</keyword>
<comment type="caution">
    <text evidence="10">The sequence shown here is derived from an EMBL/GenBank/DDBJ whole genome shotgun (WGS) entry which is preliminary data.</text>
</comment>
<evidence type="ECO:0000259" key="9">
    <source>
        <dbReference type="PROSITE" id="PS50126"/>
    </source>
</evidence>
<dbReference type="PANTHER" id="PTHR23355">
    <property type="entry name" value="RIBONUCLEASE"/>
    <property type="match status" value="1"/>
</dbReference>
<organism evidence="10 11">
    <name type="scientific">Henriciella barbarensis</name>
    <dbReference type="NCBI Taxonomy" id="86342"/>
    <lineage>
        <taxon>Bacteria</taxon>
        <taxon>Pseudomonadati</taxon>
        <taxon>Pseudomonadota</taxon>
        <taxon>Alphaproteobacteria</taxon>
        <taxon>Hyphomonadales</taxon>
        <taxon>Hyphomonadaceae</taxon>
        <taxon>Henriciella</taxon>
    </lineage>
</organism>
<sequence>MSFPNRETVLKFIADNPSATTKQEIARGLKVKGRERQTLRLVLKDLENDGTLERTAKRAWAKTDTPPPTGVIVFEEIDSDGELMGRSVGRDGAFGPPIRYAGYSGRTKGPAPGVGDKALARINEANGEYHAKLLKLFEKRDEETSLTGRFEKTPRGGRVVPASRKDKRTFLIDGTDAKGAEDGDLVMAMSKPGKPNGPAFGVVTEIIGRMDDPRAASLLAIHGHDIPVEFPKDVLNEAETIKPLDSPREDLTHIPLITIDPHDARDHDDAVHAEKLKDGWKVIVAIADVAAYVRPGTALDREAQKRGNSTYFPDRVVPMLPFELSADACSLVDNEDRPCMAVEMTFDKSGSKRSHRFIRGTMRSHAKLSYEEAQAAIDGKTGGEGEKWLDPVLKPLWGAYEALGEARALRAPLALDLPEKRVEISEDGQVTGIIEKERFDAHKLIEEFMIQANVAAAETLEKVGSPLLYRVHDQPSDSKLAALSDFLQTLDIKWPLGERPQTHRFNRLLNDHADGEHAGTISEIVLRSQAQAVYSPDNNGHFGLNLTKYAHFTSPIRRYSDLIVHRALISSLGMGEDGLTEEMAASLEDIASHLVDTERRSMAAEREATDRYLALYLADKVGAEFEGRITGVTPAGLFIRLGSTGADGFSPISKLSNDYWVHDEGAMALIARGSGKRFEMGQIVTIELAEVTPLQGGLLLKVLSPPRPRKPGEKLPSSRGGRSGPPGRSRGKISKARKKTRQKASQNTGAKGGKS</sequence>
<dbReference type="CDD" id="cd04471">
    <property type="entry name" value="S1_RNase_R"/>
    <property type="match status" value="1"/>
</dbReference>
<comment type="subcellular location">
    <subcellularLocation>
        <location evidence="7">Cytoplasm</location>
    </subcellularLocation>
</comment>
<comment type="catalytic activity">
    <reaction evidence="1 7">
        <text>Exonucleolytic cleavage in the 3'- to 5'-direction to yield nucleoside 5'-phosphates.</text>
        <dbReference type="EC" id="3.1.13.1"/>
    </reaction>
</comment>
<comment type="function">
    <text evidence="7">3'-5' exoribonuclease that releases 5'-nucleoside monophosphates and is involved in maturation of structured RNAs.</text>
</comment>
<dbReference type="OrthoDB" id="9764149at2"/>
<dbReference type="InterPro" id="IPR050180">
    <property type="entry name" value="RNR_Ribonuclease"/>
</dbReference>
<accession>A0A399QXX2</accession>
<dbReference type="Pfam" id="PF17876">
    <property type="entry name" value="CSD2"/>
    <property type="match status" value="1"/>
</dbReference>
<protein>
    <recommendedName>
        <fullName evidence="7">Ribonuclease R</fullName>
        <shortName evidence="7">RNase R</shortName>
        <ecNumber evidence="7">3.1.13.1</ecNumber>
    </recommendedName>
</protein>
<dbReference type="InterPro" id="IPR011805">
    <property type="entry name" value="RNase_R"/>
</dbReference>
<reference evidence="10 11" key="1">
    <citation type="submission" date="2018-08" db="EMBL/GenBank/DDBJ databases">
        <title>Henriciella mobilis sp. nov., isolated from seawater.</title>
        <authorList>
            <person name="Cheng H."/>
            <person name="Wu Y.-H."/>
            <person name="Xu X.-W."/>
            <person name="Guo L.-L."/>
        </authorList>
    </citation>
    <scope>NUCLEOTIDE SEQUENCE [LARGE SCALE GENOMIC DNA]</scope>
    <source>
        <strain evidence="10 11">CCUG66934</strain>
    </source>
</reference>
<dbReference type="SMART" id="SM00316">
    <property type="entry name" value="S1"/>
    <property type="match status" value="1"/>
</dbReference>
<evidence type="ECO:0000256" key="8">
    <source>
        <dbReference type="SAM" id="MobiDB-lite"/>
    </source>
</evidence>
<dbReference type="PROSITE" id="PS01175">
    <property type="entry name" value="RIBONUCLEASE_II"/>
    <property type="match status" value="1"/>
</dbReference>
<evidence type="ECO:0000313" key="10">
    <source>
        <dbReference type="EMBL" id="RIJ22357.1"/>
    </source>
</evidence>
<dbReference type="PANTHER" id="PTHR23355:SF9">
    <property type="entry name" value="DIS3-LIKE EXONUCLEASE 2"/>
    <property type="match status" value="1"/>
</dbReference>
<dbReference type="InterPro" id="IPR001900">
    <property type="entry name" value="RNase_II/R"/>
</dbReference>